<dbReference type="Pfam" id="PF00297">
    <property type="entry name" value="Ribosomal_L3"/>
    <property type="match status" value="1"/>
</dbReference>
<evidence type="ECO:0000256" key="3">
    <source>
        <dbReference type="ARBA" id="ARBA00022884"/>
    </source>
</evidence>
<reference evidence="8 9" key="1">
    <citation type="journal article" date="2016" name="Environ. Microbiol.">
        <title>Genomic resolution of a cold subsurface aquifer community provides metabolic insights for novel microbes adapted to high CO concentrations.</title>
        <authorList>
            <person name="Probst A.J."/>
            <person name="Castelle C.J."/>
            <person name="Singh A."/>
            <person name="Brown C.T."/>
            <person name="Anantharaman K."/>
            <person name="Sharon I."/>
            <person name="Hug L.A."/>
            <person name="Burstein D."/>
            <person name="Emerson J.B."/>
            <person name="Thomas B.C."/>
            <person name="Banfield J.F."/>
        </authorList>
    </citation>
    <scope>NUCLEOTIDE SEQUENCE [LARGE SCALE GENOMIC DNA]</scope>
    <source>
        <strain evidence="8">CG2_30_33_16</strain>
    </source>
</reference>
<evidence type="ECO:0000256" key="7">
    <source>
        <dbReference type="SAM" id="MobiDB-lite"/>
    </source>
</evidence>
<keyword evidence="2" id="KW-0699">rRNA-binding</keyword>
<feature type="region of interest" description="Disordered" evidence="7">
    <location>
        <begin position="147"/>
        <end position="172"/>
    </location>
</feature>
<dbReference type="FunFam" id="2.40.30.10:FF:000004">
    <property type="entry name" value="50S ribosomal protein L3"/>
    <property type="match status" value="1"/>
</dbReference>
<keyword evidence="3" id="KW-0694">RNA-binding</keyword>
<evidence type="ECO:0000256" key="6">
    <source>
        <dbReference type="NCBIfam" id="TIGR03625"/>
    </source>
</evidence>
<organism evidence="8 9">
    <name type="scientific">Candidatus Roizmanbacteria bacterium CG2_30_33_16</name>
    <dbReference type="NCBI Taxonomy" id="1805340"/>
    <lineage>
        <taxon>Bacteria</taxon>
        <taxon>Candidatus Roizmaniibacteriota</taxon>
    </lineage>
</organism>
<dbReference type="InterPro" id="IPR000597">
    <property type="entry name" value="Ribosomal_uL3"/>
</dbReference>
<evidence type="ECO:0000256" key="5">
    <source>
        <dbReference type="ARBA" id="ARBA00023274"/>
    </source>
</evidence>
<sequence length="224" mass="24440">MTGFILGQKNKQTQAYNTAGIRIPVTYIKTSPCYLIAIQKPETQRYFAIKLGFGLANQIKKSTFGEVKKAGIMTPLNFYKEFRLEKHPTIKAIEENGKSGISVGDKKMLIGDLIDASIFFKPGDKVQVSAIAKGKGFQGVVTRHHFKGGPHTHGQSDRERAPGSIGQTTTPGRVYKGKRMAGRMGGQRVTIKNLVIHEVTKESIAIAGLIPGSKKANVEIISKT</sequence>
<dbReference type="Proteomes" id="UP000183758">
    <property type="component" value="Unassembled WGS sequence"/>
</dbReference>
<dbReference type="PANTHER" id="PTHR11229:SF16">
    <property type="entry name" value="LARGE RIBOSOMAL SUBUNIT PROTEIN UL3C"/>
    <property type="match status" value="1"/>
</dbReference>
<gene>
    <name evidence="8" type="ORF">AUK04_03555</name>
</gene>
<dbReference type="PANTHER" id="PTHR11229">
    <property type="entry name" value="50S RIBOSOMAL PROTEIN L3"/>
    <property type="match status" value="1"/>
</dbReference>
<protein>
    <recommendedName>
        <fullName evidence="6">50S ribosomal protein L3</fullName>
    </recommendedName>
</protein>
<dbReference type="Gene3D" id="2.40.30.10">
    <property type="entry name" value="Translation factors"/>
    <property type="match status" value="1"/>
</dbReference>
<dbReference type="Gene3D" id="3.30.160.810">
    <property type="match status" value="1"/>
</dbReference>
<evidence type="ECO:0000256" key="4">
    <source>
        <dbReference type="ARBA" id="ARBA00022980"/>
    </source>
</evidence>
<dbReference type="InterPro" id="IPR009000">
    <property type="entry name" value="Transl_B-barrel_sf"/>
</dbReference>
<comment type="caution">
    <text evidence="8">The sequence shown here is derived from an EMBL/GenBank/DDBJ whole genome shotgun (WGS) entry which is preliminary data.</text>
</comment>
<accession>A0A1J5HFG5</accession>
<dbReference type="EMBL" id="MNZM01000089">
    <property type="protein sequence ID" value="OIP83332.1"/>
    <property type="molecule type" value="Genomic_DNA"/>
</dbReference>
<dbReference type="InterPro" id="IPR019927">
    <property type="entry name" value="Ribosomal_uL3_bac/org-type"/>
</dbReference>
<dbReference type="SUPFAM" id="SSF50447">
    <property type="entry name" value="Translation proteins"/>
    <property type="match status" value="1"/>
</dbReference>
<evidence type="ECO:0000313" key="9">
    <source>
        <dbReference type="Proteomes" id="UP000183758"/>
    </source>
</evidence>
<evidence type="ECO:0000256" key="1">
    <source>
        <dbReference type="ARBA" id="ARBA00006540"/>
    </source>
</evidence>
<proteinExistence type="inferred from homology"/>
<dbReference type="GO" id="GO:0022625">
    <property type="term" value="C:cytosolic large ribosomal subunit"/>
    <property type="evidence" value="ECO:0007669"/>
    <property type="project" value="TreeGrafter"/>
</dbReference>
<name>A0A1J5HFG5_9BACT</name>
<dbReference type="AlphaFoldDB" id="A0A1J5HFG5"/>
<dbReference type="GO" id="GO:0019843">
    <property type="term" value="F:rRNA binding"/>
    <property type="evidence" value="ECO:0007669"/>
    <property type="project" value="UniProtKB-KW"/>
</dbReference>
<dbReference type="GO" id="GO:0006412">
    <property type="term" value="P:translation"/>
    <property type="evidence" value="ECO:0007669"/>
    <property type="project" value="UniProtKB-UniRule"/>
</dbReference>
<evidence type="ECO:0000313" key="8">
    <source>
        <dbReference type="EMBL" id="OIP83332.1"/>
    </source>
</evidence>
<dbReference type="NCBIfam" id="TIGR03625">
    <property type="entry name" value="L3_bact"/>
    <property type="match status" value="1"/>
</dbReference>
<dbReference type="GO" id="GO:0003735">
    <property type="term" value="F:structural constituent of ribosome"/>
    <property type="evidence" value="ECO:0007669"/>
    <property type="project" value="UniProtKB-UniRule"/>
</dbReference>
<evidence type="ECO:0000256" key="2">
    <source>
        <dbReference type="ARBA" id="ARBA00022730"/>
    </source>
</evidence>
<keyword evidence="5" id="KW-0687">Ribonucleoprotein</keyword>
<comment type="similarity">
    <text evidence="1">Belongs to the universal ribosomal protein uL3 family.</text>
</comment>
<keyword evidence="4 8" id="KW-0689">Ribosomal protein</keyword>